<keyword evidence="4" id="KW-1185">Reference proteome</keyword>
<evidence type="ECO:0000256" key="1">
    <source>
        <dbReference type="SAM" id="Phobius"/>
    </source>
</evidence>
<dbReference type="AlphaFoldDB" id="A0A7N2LJZ1"/>
<protein>
    <recommendedName>
        <fullName evidence="2">DUF4220 domain-containing protein</fullName>
    </recommendedName>
</protein>
<keyword evidence="1" id="KW-1133">Transmembrane helix</keyword>
<reference evidence="3" key="2">
    <citation type="submission" date="2021-01" db="UniProtKB">
        <authorList>
            <consortium name="EnsemblPlants"/>
        </authorList>
    </citation>
    <scope>IDENTIFICATION</scope>
</reference>
<keyword evidence="1" id="KW-0812">Transmembrane</keyword>
<feature type="domain" description="DUF4220" evidence="2">
    <location>
        <begin position="51"/>
        <end position="133"/>
    </location>
</feature>
<dbReference type="PANTHER" id="PTHR31325">
    <property type="entry name" value="OS01G0798800 PROTEIN-RELATED"/>
    <property type="match status" value="1"/>
</dbReference>
<dbReference type="InterPro" id="IPR025315">
    <property type="entry name" value="DUF4220"/>
</dbReference>
<reference evidence="3 4" key="1">
    <citation type="journal article" date="2016" name="G3 (Bethesda)">
        <title>First Draft Assembly and Annotation of the Genome of a California Endemic Oak Quercus lobata Nee (Fagaceae).</title>
        <authorList>
            <person name="Sork V.L."/>
            <person name="Fitz-Gibbon S.T."/>
            <person name="Puiu D."/>
            <person name="Crepeau M."/>
            <person name="Gugger P.F."/>
            <person name="Sherman R."/>
            <person name="Stevens K."/>
            <person name="Langley C.H."/>
            <person name="Pellegrini M."/>
            <person name="Salzberg S.L."/>
        </authorList>
    </citation>
    <scope>NUCLEOTIDE SEQUENCE [LARGE SCALE GENOMIC DNA]</scope>
    <source>
        <strain evidence="3 4">cv. SW786</strain>
    </source>
</reference>
<accession>A0A7N2LJZ1</accession>
<sequence length="134" mass="15282">MQIFPPGLRTILNEWEIQALVLVSLSLQIILFVMGSRRKYWTSDMLSVILWITYLSADWSATVSMSVLSNNAGNIEDNAVDTKFMITAFWAPFFLLHLGGPDTITAYSLEDNELWRRHSLTLVIQVEVAVYVIQ</sequence>
<name>A0A7N2LJZ1_QUELO</name>
<feature type="transmembrane region" description="Helical" evidence="1">
    <location>
        <begin position="88"/>
        <end position="109"/>
    </location>
</feature>
<dbReference type="OMA" id="WIRFEYL"/>
<dbReference type="EnsemblPlants" id="QL05p006824:mrna">
    <property type="protein sequence ID" value="QL05p006824:mrna:CDS:2"/>
    <property type="gene ID" value="QL05p006824"/>
</dbReference>
<keyword evidence="1" id="KW-0472">Membrane</keyword>
<evidence type="ECO:0000259" key="2">
    <source>
        <dbReference type="Pfam" id="PF13968"/>
    </source>
</evidence>
<dbReference type="Gramene" id="QL05p006824:mrna">
    <property type="protein sequence ID" value="QL05p006824:mrna:CDS:2"/>
    <property type="gene ID" value="QL05p006824"/>
</dbReference>
<organism evidence="3 4">
    <name type="scientific">Quercus lobata</name>
    <name type="common">Valley oak</name>
    <dbReference type="NCBI Taxonomy" id="97700"/>
    <lineage>
        <taxon>Eukaryota</taxon>
        <taxon>Viridiplantae</taxon>
        <taxon>Streptophyta</taxon>
        <taxon>Embryophyta</taxon>
        <taxon>Tracheophyta</taxon>
        <taxon>Spermatophyta</taxon>
        <taxon>Magnoliopsida</taxon>
        <taxon>eudicotyledons</taxon>
        <taxon>Gunneridae</taxon>
        <taxon>Pentapetalae</taxon>
        <taxon>rosids</taxon>
        <taxon>fabids</taxon>
        <taxon>Fagales</taxon>
        <taxon>Fagaceae</taxon>
        <taxon>Quercus</taxon>
    </lineage>
</organism>
<dbReference type="EMBL" id="LRBV02000005">
    <property type="status" value="NOT_ANNOTATED_CDS"/>
    <property type="molecule type" value="Genomic_DNA"/>
</dbReference>
<dbReference type="Pfam" id="PF13968">
    <property type="entry name" value="DUF4220"/>
    <property type="match status" value="1"/>
</dbReference>
<feature type="transmembrane region" description="Helical" evidence="1">
    <location>
        <begin position="15"/>
        <end position="34"/>
    </location>
</feature>
<proteinExistence type="predicted"/>
<dbReference type="Proteomes" id="UP000594261">
    <property type="component" value="Chromosome 5"/>
</dbReference>
<evidence type="ECO:0000313" key="3">
    <source>
        <dbReference type="EnsemblPlants" id="QL05p006824:mrna:CDS:2"/>
    </source>
</evidence>
<evidence type="ECO:0000313" key="4">
    <source>
        <dbReference type="Proteomes" id="UP000594261"/>
    </source>
</evidence>
<dbReference type="InParanoid" id="A0A7N2LJZ1"/>
<feature type="transmembrane region" description="Helical" evidence="1">
    <location>
        <begin position="46"/>
        <end position="68"/>
    </location>
</feature>